<evidence type="ECO:0000313" key="4">
    <source>
        <dbReference type="Proteomes" id="UP000194127"/>
    </source>
</evidence>
<dbReference type="Pfam" id="PF20151">
    <property type="entry name" value="DUF6533"/>
    <property type="match status" value="1"/>
</dbReference>
<keyword evidence="1" id="KW-1133">Transmembrane helix</keyword>
<dbReference type="RefSeq" id="XP_024337423.1">
    <property type="nucleotide sequence ID" value="XM_024486211.1"/>
</dbReference>
<reference evidence="3 4" key="1">
    <citation type="submission" date="2017-04" db="EMBL/GenBank/DDBJ databases">
        <title>Genome Sequence of the Model Brown-Rot Fungus Postia placenta SB12.</title>
        <authorList>
            <consortium name="DOE Joint Genome Institute"/>
            <person name="Gaskell J."/>
            <person name="Kersten P."/>
            <person name="Larrondo L.F."/>
            <person name="Canessa P."/>
            <person name="Martinez D."/>
            <person name="Hibbett D."/>
            <person name="Schmoll M."/>
            <person name="Kubicek C.P."/>
            <person name="Martinez A.T."/>
            <person name="Yadav J."/>
            <person name="Master E."/>
            <person name="Magnuson J.K."/>
            <person name="James T."/>
            <person name="Yaver D."/>
            <person name="Berka R."/>
            <person name="Labutti K."/>
            <person name="Lipzen A."/>
            <person name="Aerts A."/>
            <person name="Barry K."/>
            <person name="Henrissat B."/>
            <person name="Blanchette R."/>
            <person name="Grigoriev I."/>
            <person name="Cullen D."/>
        </authorList>
    </citation>
    <scope>NUCLEOTIDE SEQUENCE [LARGE SCALE GENOMIC DNA]</scope>
    <source>
        <strain evidence="3 4">MAD-698-R-SB12</strain>
    </source>
</reference>
<dbReference type="AlphaFoldDB" id="A0A1X6MWA3"/>
<organism evidence="3 4">
    <name type="scientific">Postia placenta MAD-698-R-SB12</name>
    <dbReference type="NCBI Taxonomy" id="670580"/>
    <lineage>
        <taxon>Eukaryota</taxon>
        <taxon>Fungi</taxon>
        <taxon>Dikarya</taxon>
        <taxon>Basidiomycota</taxon>
        <taxon>Agaricomycotina</taxon>
        <taxon>Agaricomycetes</taxon>
        <taxon>Polyporales</taxon>
        <taxon>Adustoporiaceae</taxon>
        <taxon>Rhodonia</taxon>
    </lineage>
</organism>
<feature type="non-terminal residue" evidence="3">
    <location>
        <position position="1"/>
    </location>
</feature>
<name>A0A1X6MWA3_9APHY</name>
<dbReference type="GeneID" id="36331160"/>
<protein>
    <recommendedName>
        <fullName evidence="2">DUF6533 domain-containing protein</fullName>
    </recommendedName>
</protein>
<accession>A0A1X6MWA3</accession>
<feature type="domain" description="DUF6533" evidence="2">
    <location>
        <begin position="1"/>
        <end position="38"/>
    </location>
</feature>
<dbReference type="OrthoDB" id="2803882at2759"/>
<sequence length="149" mass="16996">LILYDYLLTLSREVELVWHSQRSPAKYTFFYNRYCVLLWAFYVVISLLRSSQTVLSSCFDISFFATWAGTCNHRMTPRRYVTDGHSSVFSALRVWAISGRDWRPTSLTLALGLVPVATNMVHLNSLQVSYAAHFAYASSTTSGPRQHMA</sequence>
<gene>
    <name evidence="3" type="ORF">POSPLADRAFT_1148683</name>
</gene>
<feature type="transmembrane region" description="Helical" evidence="1">
    <location>
        <begin position="30"/>
        <end position="48"/>
    </location>
</feature>
<evidence type="ECO:0000259" key="2">
    <source>
        <dbReference type="Pfam" id="PF20151"/>
    </source>
</evidence>
<evidence type="ECO:0000313" key="3">
    <source>
        <dbReference type="EMBL" id="OSX60629.1"/>
    </source>
</evidence>
<proteinExistence type="predicted"/>
<keyword evidence="1" id="KW-0472">Membrane</keyword>
<dbReference type="Proteomes" id="UP000194127">
    <property type="component" value="Unassembled WGS sequence"/>
</dbReference>
<keyword evidence="1" id="KW-0812">Transmembrane</keyword>
<evidence type="ECO:0000256" key="1">
    <source>
        <dbReference type="SAM" id="Phobius"/>
    </source>
</evidence>
<dbReference type="InterPro" id="IPR045340">
    <property type="entry name" value="DUF6533"/>
</dbReference>
<keyword evidence="4" id="KW-1185">Reference proteome</keyword>
<dbReference type="EMBL" id="KZ110600">
    <property type="protein sequence ID" value="OSX60629.1"/>
    <property type="molecule type" value="Genomic_DNA"/>
</dbReference>